<evidence type="ECO:0000259" key="9">
    <source>
        <dbReference type="PROSITE" id="PS50006"/>
    </source>
</evidence>
<evidence type="ECO:0000313" key="10">
    <source>
        <dbReference type="Proteomes" id="UP000186698"/>
    </source>
</evidence>
<dbReference type="OMA" id="MKMNCEH"/>
<accession>A0A1L8HUT0</accession>
<feature type="domain" description="FHA" evidence="9">
    <location>
        <begin position="49"/>
        <end position="105"/>
    </location>
</feature>
<dbReference type="PaxDb" id="8355-A0A1L8HUT0"/>
<evidence type="ECO:0000256" key="5">
    <source>
        <dbReference type="ARBA" id="ARBA00038199"/>
    </source>
</evidence>
<dbReference type="AlphaFoldDB" id="A0A1L8HUT0"/>
<evidence type="ECO:0000256" key="8">
    <source>
        <dbReference type="ARBA" id="ARBA00066242"/>
    </source>
</evidence>
<gene>
    <name evidence="11 12" type="primary">tifa.L</name>
</gene>
<name>A0A1L8HUT0_XENLA</name>
<dbReference type="InterPro" id="IPR000253">
    <property type="entry name" value="FHA_dom"/>
</dbReference>
<evidence type="ECO:0000256" key="1">
    <source>
        <dbReference type="ARBA" id="ARBA00004496"/>
    </source>
</evidence>
<evidence type="ECO:0000256" key="2">
    <source>
        <dbReference type="ARBA" id="ARBA00022490"/>
    </source>
</evidence>
<dbReference type="PANTHER" id="PTHR31266:SF2">
    <property type="entry name" value="TRAF-INTERACTING PROTEIN WITH FHA DOMAIN-CONTAINING PROTEIN A"/>
    <property type="match status" value="1"/>
</dbReference>
<evidence type="ECO:0000313" key="11">
    <source>
        <dbReference type="RefSeq" id="XP_018106877.1"/>
    </source>
</evidence>
<sequence length="178" mass="20471">MDKELIDVDTEQTLFCLTLTMYHPNHQDQKVFKGISFSRKEVIKADAVVAFGRDYNICRYPLLSNRVSRIQFSLQLFKQFNCSTSTFEIKNLSKKNKLYVDNLELDYLNKVELPAKCMIRFGDFQILAEIEAGDSDEKFEICCEKSNVSLVQDSFIPTMQPVPECGTLNAVEIDENES</sequence>
<keyword evidence="2" id="KW-0963">Cytoplasm</keyword>
<keyword evidence="10" id="KW-1185">Reference proteome</keyword>
<keyword evidence="3" id="KW-0399">Innate immunity</keyword>
<dbReference type="GO" id="GO:0045087">
    <property type="term" value="P:innate immune response"/>
    <property type="evidence" value="ECO:0007669"/>
    <property type="project" value="UniProtKB-KW"/>
</dbReference>
<dbReference type="Gene3D" id="2.60.200.20">
    <property type="match status" value="1"/>
</dbReference>
<dbReference type="GeneID" id="108710240"/>
<protein>
    <recommendedName>
        <fullName evidence="6">TRAF-interacting protein with FHA domain-containing protein A</fullName>
    </recommendedName>
</protein>
<organism evidence="10 11">
    <name type="scientific">Xenopus laevis</name>
    <name type="common">African clawed frog</name>
    <dbReference type="NCBI Taxonomy" id="8355"/>
    <lineage>
        <taxon>Eukaryota</taxon>
        <taxon>Metazoa</taxon>
        <taxon>Chordata</taxon>
        <taxon>Craniata</taxon>
        <taxon>Vertebrata</taxon>
        <taxon>Euteleostomi</taxon>
        <taxon>Amphibia</taxon>
        <taxon>Batrachia</taxon>
        <taxon>Anura</taxon>
        <taxon>Pipoidea</taxon>
        <taxon>Pipidae</taxon>
        <taxon>Xenopodinae</taxon>
        <taxon>Xenopus</taxon>
        <taxon>Xenopus</taxon>
    </lineage>
</organism>
<keyword evidence="4" id="KW-0391">Immunity</keyword>
<dbReference type="Proteomes" id="UP000186698">
    <property type="component" value="Chromosome 1L"/>
</dbReference>
<evidence type="ECO:0000256" key="3">
    <source>
        <dbReference type="ARBA" id="ARBA00022588"/>
    </source>
</evidence>
<dbReference type="KEGG" id="xla:108710240"/>
<dbReference type="AGR" id="Xenbase:XB-GENE-17343255"/>
<comment type="similarity">
    <text evidence="5">Belongs to the TIFA family.</text>
</comment>
<evidence type="ECO:0000256" key="4">
    <source>
        <dbReference type="ARBA" id="ARBA00022859"/>
    </source>
</evidence>
<dbReference type="Pfam" id="PF00498">
    <property type="entry name" value="FHA"/>
    <property type="match status" value="1"/>
</dbReference>
<comment type="function">
    <text evidence="7">Adapter molecule that plays a key role in the activation of pro-inflammatory NF-kappa-B signaling following detection of bacterial pathogen-associated molecular pattern metabolites (PAMPs). Promotes activation of an innate immune response by inducing the oligomerization and polyubiquitination of TRAF6, which leads to the activation of TAK1 and IKK through a proteasome-independent mechanism.</text>
</comment>
<reference evidence="11" key="1">
    <citation type="submission" date="2025-08" db="UniProtKB">
        <authorList>
            <consortium name="RefSeq"/>
        </authorList>
    </citation>
    <scope>IDENTIFICATION</scope>
    <source>
        <strain evidence="11">J_2021</strain>
        <tissue evidence="11">Erythrocytes</tissue>
    </source>
</reference>
<evidence type="ECO:0000313" key="12">
    <source>
        <dbReference type="Xenbase" id="XB-GENE-17343255"/>
    </source>
</evidence>
<dbReference type="CTD" id="108710240"/>
<dbReference type="Bgee" id="108710240">
    <property type="expression patterns" value="Expressed in intestine and 19 other cell types or tissues"/>
</dbReference>
<dbReference type="InterPro" id="IPR033621">
    <property type="entry name" value="TIFA"/>
</dbReference>
<dbReference type="InterPro" id="IPR008984">
    <property type="entry name" value="SMAD_FHA_dom_sf"/>
</dbReference>
<dbReference type="GO" id="GO:0043123">
    <property type="term" value="P:positive regulation of canonical NF-kappaB signal transduction"/>
    <property type="evidence" value="ECO:0007669"/>
    <property type="project" value="InterPro"/>
</dbReference>
<dbReference type="PROSITE" id="PS50006">
    <property type="entry name" value="FHA_DOMAIN"/>
    <property type="match status" value="1"/>
</dbReference>
<dbReference type="GO" id="GO:0005737">
    <property type="term" value="C:cytoplasm"/>
    <property type="evidence" value="ECO:0007669"/>
    <property type="project" value="UniProtKB-SubCell"/>
</dbReference>
<comment type="subunit">
    <text evidence="8">Interacts with traf6.</text>
</comment>
<proteinExistence type="inferred from homology"/>
<dbReference type="FunFam" id="2.60.200.20:FF:000087">
    <property type="entry name" value="TRAF-interacting protein with FHA domain-containing protein A"/>
    <property type="match status" value="1"/>
</dbReference>
<dbReference type="CDD" id="cd22714">
    <property type="entry name" value="FHA_TIFA"/>
    <property type="match status" value="1"/>
</dbReference>
<evidence type="ECO:0000256" key="7">
    <source>
        <dbReference type="ARBA" id="ARBA00058601"/>
    </source>
</evidence>
<evidence type="ECO:0000256" key="6">
    <source>
        <dbReference type="ARBA" id="ARBA00040160"/>
    </source>
</evidence>
<dbReference type="OrthoDB" id="9893545at2759"/>
<dbReference type="PANTHER" id="PTHR31266">
    <property type="entry name" value="TRAF-INTERACTING PROTEIN WITH FHA DOMAIN-CONTAINING PROTEIN A FAMILY MEMBER"/>
    <property type="match status" value="1"/>
</dbReference>
<dbReference type="SUPFAM" id="SSF49879">
    <property type="entry name" value="SMAD/FHA domain"/>
    <property type="match status" value="1"/>
</dbReference>
<dbReference type="RefSeq" id="XP_018106877.1">
    <property type="nucleotide sequence ID" value="XM_018251388.2"/>
</dbReference>
<comment type="subcellular location">
    <subcellularLocation>
        <location evidence="1">Cytoplasm</location>
    </subcellularLocation>
</comment>
<dbReference type="Xenbase" id="XB-GENE-17343255">
    <property type="gene designation" value="tifa.L"/>
</dbReference>
<dbReference type="STRING" id="8355.A0A1L8HUT0"/>